<dbReference type="Proteomes" id="UP000186817">
    <property type="component" value="Unassembled WGS sequence"/>
</dbReference>
<evidence type="ECO:0000313" key="3">
    <source>
        <dbReference type="Proteomes" id="UP000186817"/>
    </source>
</evidence>
<keyword evidence="3" id="KW-1185">Reference proteome</keyword>
<reference evidence="2 3" key="1">
    <citation type="submission" date="2016-02" db="EMBL/GenBank/DDBJ databases">
        <title>Genome analysis of coral dinoflagellate symbionts highlights evolutionary adaptations to a symbiotic lifestyle.</title>
        <authorList>
            <person name="Aranda M."/>
            <person name="Li Y."/>
            <person name="Liew Y.J."/>
            <person name="Baumgarten S."/>
            <person name="Simakov O."/>
            <person name="Wilson M."/>
            <person name="Piel J."/>
            <person name="Ashoor H."/>
            <person name="Bougouffa S."/>
            <person name="Bajic V.B."/>
            <person name="Ryu T."/>
            <person name="Ravasi T."/>
            <person name="Bayer T."/>
            <person name="Micklem G."/>
            <person name="Kim H."/>
            <person name="Bhak J."/>
            <person name="Lajeunesse T.C."/>
            <person name="Voolstra C.R."/>
        </authorList>
    </citation>
    <scope>NUCLEOTIDE SEQUENCE [LARGE SCALE GENOMIC DNA]</scope>
    <source>
        <strain evidence="2 3">CCMP2467</strain>
    </source>
</reference>
<dbReference type="OrthoDB" id="440199at2759"/>
<protein>
    <submittedName>
        <fullName evidence="2">Uncharacterized protein</fullName>
    </submittedName>
</protein>
<dbReference type="EMBL" id="LSRX01000692">
    <property type="protein sequence ID" value="OLP90843.1"/>
    <property type="molecule type" value="Genomic_DNA"/>
</dbReference>
<comment type="caution">
    <text evidence="2">The sequence shown here is derived from an EMBL/GenBank/DDBJ whole genome shotgun (WGS) entry which is preliminary data.</text>
</comment>
<organism evidence="2 3">
    <name type="scientific">Symbiodinium microadriaticum</name>
    <name type="common">Dinoflagellate</name>
    <name type="synonym">Zooxanthella microadriatica</name>
    <dbReference type="NCBI Taxonomy" id="2951"/>
    <lineage>
        <taxon>Eukaryota</taxon>
        <taxon>Sar</taxon>
        <taxon>Alveolata</taxon>
        <taxon>Dinophyceae</taxon>
        <taxon>Suessiales</taxon>
        <taxon>Symbiodiniaceae</taxon>
        <taxon>Symbiodinium</taxon>
    </lineage>
</organism>
<proteinExistence type="predicted"/>
<sequence>MAPEPTPAAGHQQIDPDLGIPAVTTVVADTFLDTPVVPATTAQEFLGPAPPPRPFFNLTTASTTRSPTPPSPRVDPPTAASASEFLGAASAGIPANGGEEQESPERGEDALQQLLRGLLPTGHYQHIVQGVLFEISRRGVTLSPTPETVRIMAQITQPLQNDAMKPDKTHKLAGRLSFLTQAVFGGVGKDGLSGGLRAALRSLRSLEKILPTIRPRFIPFHPDDMDSAVLYADAFFLDREQRHKAGHVPATASAAAPNRANNGWGFVLRLGGAVFYDHGVVPPWFLRKFESRRAFIYMLEIFAQVAALAAFATHLPSTVTAFIDNTAGQAALSKGYGKDPAMNGMLAAFWALAARQGTMVDFRRVPSKVNVADGVSRDDFGRARREGWTRVHIPASPIMHILAKAVDDLLYAVDGAAADLLACSTEWFGEPALGGAVCAGRC</sequence>
<evidence type="ECO:0000313" key="2">
    <source>
        <dbReference type="EMBL" id="OLP90843.1"/>
    </source>
</evidence>
<accession>A0A1Q9D6N5</accession>
<gene>
    <name evidence="2" type="ORF">AK812_SmicGene27548</name>
</gene>
<dbReference type="AlphaFoldDB" id="A0A1Q9D6N5"/>
<feature type="region of interest" description="Disordered" evidence="1">
    <location>
        <begin position="42"/>
        <end position="79"/>
    </location>
</feature>
<evidence type="ECO:0000256" key="1">
    <source>
        <dbReference type="SAM" id="MobiDB-lite"/>
    </source>
</evidence>
<name>A0A1Q9D6N5_SYMMI</name>